<protein>
    <submittedName>
        <fullName evidence="1">Uncharacterized protein</fullName>
    </submittedName>
</protein>
<dbReference type="AlphaFoldDB" id="A0A0U3HL08"/>
<organism evidence="1 2">
    <name type="scientific">Pseudoalteromonas rubra</name>
    <dbReference type="NCBI Taxonomy" id="43658"/>
    <lineage>
        <taxon>Bacteria</taxon>
        <taxon>Pseudomonadati</taxon>
        <taxon>Pseudomonadota</taxon>
        <taxon>Gammaproteobacteria</taxon>
        <taxon>Alteromonadales</taxon>
        <taxon>Pseudoalteromonadaceae</taxon>
        <taxon>Pseudoalteromonas</taxon>
    </lineage>
</organism>
<proteinExistence type="predicted"/>
<sequence length="201" mass="22255">MEHLPLPKPPKSCVFRLVPNSQVHVSKANNASEVYDLEGAYWEFELELANVREDEALALDAFLAKLRGRVGKFLMHDYRRPQNSLTAAGYVNGSNQDGNLFNVRGMPVNQTYAPAGTRIQIGLGETAELKVLTEDVVVNSHGHAQLVFESPVRSIPGDSTPVYFNRPYGVFRLADNKQGLADAQVKDGLVTSWKIKGREAF</sequence>
<evidence type="ECO:0000313" key="1">
    <source>
        <dbReference type="EMBL" id="ALU41945.1"/>
    </source>
</evidence>
<dbReference type="EMBL" id="CP013611">
    <property type="protein sequence ID" value="ALU41945.1"/>
    <property type="molecule type" value="Genomic_DNA"/>
</dbReference>
<name>A0A0U3HL08_9GAMM</name>
<gene>
    <name evidence="1" type="ORF">AT705_02765</name>
</gene>
<accession>A0A0U3HL08</accession>
<dbReference type="RefSeq" id="WP_058795393.1">
    <property type="nucleotide sequence ID" value="NZ_CP013611.1"/>
</dbReference>
<dbReference type="Proteomes" id="UP000069015">
    <property type="component" value="Chromosome 1"/>
</dbReference>
<dbReference type="KEGG" id="prr:AT705_02765"/>
<reference evidence="1 2" key="1">
    <citation type="submission" date="2015-12" db="EMBL/GenBank/DDBJ databases">
        <title>Complete genome sequence of Pseudoalteromonas rubra SCSIO 6842, harboring a conjugative plasmid.</title>
        <authorList>
            <person name="Li B."/>
            <person name="Wang X."/>
        </authorList>
    </citation>
    <scope>NUCLEOTIDE SEQUENCE [LARGE SCALE GENOMIC DNA]</scope>
    <source>
        <strain evidence="1 2">SCSIO 6842</strain>
    </source>
</reference>
<evidence type="ECO:0000313" key="2">
    <source>
        <dbReference type="Proteomes" id="UP000069015"/>
    </source>
</evidence>